<feature type="transmembrane region" description="Helical" evidence="1">
    <location>
        <begin position="18"/>
        <end position="36"/>
    </location>
</feature>
<keyword evidence="3" id="KW-1185">Reference proteome</keyword>
<sequence length="143" mass="16678">MCSLHVKVNLFLTLMPTWLNLLDTMGLLSLLLLGGVRPRRHGLHTIHEKVVDRMGRDLDNYLDDFNSDSLLYPQLMSRSYKDVDYQDNPIPRDQEYLHHSTLWANRYINDVHFDGNLVPIWAMGPPIRSEPRKIQPLKTVDTI</sequence>
<dbReference type="Proteomes" id="UP000479000">
    <property type="component" value="Unassembled WGS sequence"/>
</dbReference>
<evidence type="ECO:0000256" key="1">
    <source>
        <dbReference type="SAM" id="Phobius"/>
    </source>
</evidence>
<keyword evidence="1" id="KW-0472">Membrane</keyword>
<keyword evidence="1" id="KW-1133">Transmembrane helix</keyword>
<evidence type="ECO:0000313" key="2">
    <source>
        <dbReference type="EMBL" id="CAB0013455.1"/>
    </source>
</evidence>
<protein>
    <submittedName>
        <fullName evidence="2">Uncharacterized protein</fullName>
    </submittedName>
</protein>
<dbReference type="EMBL" id="CADCXU010026742">
    <property type="protein sequence ID" value="CAB0013455.1"/>
    <property type="molecule type" value="Genomic_DNA"/>
</dbReference>
<keyword evidence="1" id="KW-0812">Transmembrane</keyword>
<reference evidence="2 3" key="1">
    <citation type="submission" date="2020-02" db="EMBL/GenBank/DDBJ databases">
        <authorList>
            <person name="Ferguson B K."/>
        </authorList>
    </citation>
    <scope>NUCLEOTIDE SEQUENCE [LARGE SCALE GENOMIC DNA]</scope>
</reference>
<organism evidence="2 3">
    <name type="scientific">Nesidiocoris tenuis</name>
    <dbReference type="NCBI Taxonomy" id="355587"/>
    <lineage>
        <taxon>Eukaryota</taxon>
        <taxon>Metazoa</taxon>
        <taxon>Ecdysozoa</taxon>
        <taxon>Arthropoda</taxon>
        <taxon>Hexapoda</taxon>
        <taxon>Insecta</taxon>
        <taxon>Pterygota</taxon>
        <taxon>Neoptera</taxon>
        <taxon>Paraneoptera</taxon>
        <taxon>Hemiptera</taxon>
        <taxon>Heteroptera</taxon>
        <taxon>Panheteroptera</taxon>
        <taxon>Cimicomorpha</taxon>
        <taxon>Miridae</taxon>
        <taxon>Dicyphina</taxon>
        <taxon>Nesidiocoris</taxon>
    </lineage>
</organism>
<dbReference type="OrthoDB" id="9922675at2759"/>
<name>A0A6H5HHT4_9HEMI</name>
<proteinExistence type="predicted"/>
<evidence type="ECO:0000313" key="3">
    <source>
        <dbReference type="Proteomes" id="UP000479000"/>
    </source>
</evidence>
<accession>A0A6H5HHT4</accession>
<gene>
    <name evidence="2" type="ORF">NTEN_LOCUS18066</name>
</gene>
<dbReference type="AlphaFoldDB" id="A0A6H5HHT4"/>